<evidence type="ECO:0000256" key="1">
    <source>
        <dbReference type="ARBA" id="ARBA00010169"/>
    </source>
</evidence>
<keyword evidence="2" id="KW-1185">Reference proteome</keyword>
<proteinExistence type="inferred from homology"/>
<dbReference type="WBParaSite" id="SMUV_0001110601-mRNA-1">
    <property type="protein sequence ID" value="SMUV_0001110601-mRNA-1"/>
    <property type="gene ID" value="SMUV_0001110601"/>
</dbReference>
<comment type="similarity">
    <text evidence="1">Belongs to the CutA family.</text>
</comment>
<dbReference type="InterPro" id="IPR011322">
    <property type="entry name" value="N-reg_PII-like_a/b"/>
</dbReference>
<dbReference type="Proteomes" id="UP000046393">
    <property type="component" value="Unplaced"/>
</dbReference>
<reference evidence="3" key="1">
    <citation type="submission" date="2017-02" db="UniProtKB">
        <authorList>
            <consortium name="WormBaseParasite"/>
        </authorList>
    </citation>
    <scope>IDENTIFICATION</scope>
</reference>
<dbReference type="SUPFAM" id="SSF54913">
    <property type="entry name" value="GlnB-like"/>
    <property type="match status" value="1"/>
</dbReference>
<dbReference type="GO" id="GO:0010038">
    <property type="term" value="P:response to metal ion"/>
    <property type="evidence" value="ECO:0007669"/>
    <property type="project" value="InterPro"/>
</dbReference>
<sequence length="132" mass="14749">MMYSCTSNSGEQMATSRAAQSALHSLVYVTVPNMNVAKEIAKSIVSQKLAACVNIIPSVISIYEWKGKIEEDNELLLVIKTKTTTLQKLKEAVLTKHPYETPEFIASPVSRVWFSFLMPISCCQATCFKWIV</sequence>
<organism evidence="2 3">
    <name type="scientific">Syphacia muris</name>
    <dbReference type="NCBI Taxonomy" id="451379"/>
    <lineage>
        <taxon>Eukaryota</taxon>
        <taxon>Metazoa</taxon>
        <taxon>Ecdysozoa</taxon>
        <taxon>Nematoda</taxon>
        <taxon>Chromadorea</taxon>
        <taxon>Rhabditida</taxon>
        <taxon>Spirurina</taxon>
        <taxon>Oxyuridomorpha</taxon>
        <taxon>Oxyuroidea</taxon>
        <taxon>Oxyuridae</taxon>
        <taxon>Syphacia</taxon>
    </lineage>
</organism>
<name>A0A0N5B1E3_9BILA</name>
<dbReference type="InterPro" id="IPR004323">
    <property type="entry name" value="Ion_tolerance_CutA"/>
</dbReference>
<dbReference type="AlphaFoldDB" id="A0A0N5B1E3"/>
<dbReference type="PANTHER" id="PTHR23419:SF8">
    <property type="entry name" value="FI09726P"/>
    <property type="match status" value="1"/>
</dbReference>
<dbReference type="Gene3D" id="3.30.70.120">
    <property type="match status" value="1"/>
</dbReference>
<evidence type="ECO:0000313" key="2">
    <source>
        <dbReference type="Proteomes" id="UP000046393"/>
    </source>
</evidence>
<dbReference type="Pfam" id="PF03091">
    <property type="entry name" value="CutA1"/>
    <property type="match status" value="1"/>
</dbReference>
<accession>A0A0N5B1E3</accession>
<dbReference type="PANTHER" id="PTHR23419">
    <property type="entry name" value="DIVALENT CATION TOLERANCE CUTA-RELATED"/>
    <property type="match status" value="1"/>
</dbReference>
<dbReference type="GO" id="GO:0005507">
    <property type="term" value="F:copper ion binding"/>
    <property type="evidence" value="ECO:0007669"/>
    <property type="project" value="TreeGrafter"/>
</dbReference>
<protein>
    <submittedName>
        <fullName evidence="3">Divalent-cation tolerance protein CutA</fullName>
    </submittedName>
</protein>
<dbReference type="STRING" id="451379.A0A0N5B1E3"/>
<dbReference type="InterPro" id="IPR015867">
    <property type="entry name" value="N-reg_PII/ATP_PRibTrfase_C"/>
</dbReference>
<evidence type="ECO:0000313" key="3">
    <source>
        <dbReference type="WBParaSite" id="SMUV_0001110601-mRNA-1"/>
    </source>
</evidence>